<dbReference type="Proteomes" id="UP000198280">
    <property type="component" value="Unassembled WGS sequence"/>
</dbReference>
<dbReference type="OrthoDB" id="3773715at2"/>
<keyword evidence="1" id="KW-0472">Membrane</keyword>
<proteinExistence type="predicted"/>
<keyword evidence="3" id="KW-1185">Reference proteome</keyword>
<evidence type="ECO:0000256" key="1">
    <source>
        <dbReference type="SAM" id="Phobius"/>
    </source>
</evidence>
<organism evidence="2 3">
    <name type="scientific">Actinacidiphila glaucinigra</name>
    <dbReference type="NCBI Taxonomy" id="235986"/>
    <lineage>
        <taxon>Bacteria</taxon>
        <taxon>Bacillati</taxon>
        <taxon>Actinomycetota</taxon>
        <taxon>Actinomycetes</taxon>
        <taxon>Kitasatosporales</taxon>
        <taxon>Streptomycetaceae</taxon>
        <taxon>Actinacidiphila</taxon>
    </lineage>
</organism>
<evidence type="ECO:0000313" key="3">
    <source>
        <dbReference type="Proteomes" id="UP000198280"/>
    </source>
</evidence>
<accession>A0A239IT58</accession>
<dbReference type="AlphaFoldDB" id="A0A239IT58"/>
<reference evidence="2 3" key="1">
    <citation type="submission" date="2017-06" db="EMBL/GenBank/DDBJ databases">
        <authorList>
            <person name="Kim H.J."/>
            <person name="Triplett B.A."/>
        </authorList>
    </citation>
    <scope>NUCLEOTIDE SEQUENCE [LARGE SCALE GENOMIC DNA]</scope>
    <source>
        <strain evidence="2 3">CGMCC 4.1858</strain>
    </source>
</reference>
<gene>
    <name evidence="2" type="ORF">SAMN05216252_111105</name>
</gene>
<feature type="transmembrane region" description="Helical" evidence="1">
    <location>
        <begin position="55"/>
        <end position="72"/>
    </location>
</feature>
<dbReference type="InterPro" id="IPR056918">
    <property type="entry name" value="8xMP"/>
</dbReference>
<keyword evidence="1" id="KW-0812">Transmembrane</keyword>
<name>A0A239IT58_9ACTN</name>
<protein>
    <submittedName>
        <fullName evidence="2">Uncharacterized protein</fullName>
    </submittedName>
</protein>
<evidence type="ECO:0000313" key="2">
    <source>
        <dbReference type="EMBL" id="SNS96572.1"/>
    </source>
</evidence>
<sequence>MNSEPSILAELHRTAVESADRLSARRAGANAYFLTLLTALTGLTPTLPLTWPGAALLWAGAQLMCLLWWWQLRTYRQISRGRFDGILALEAQLPTAVFRDEWAARPRRYLELGVAERVVPCAFALLQTVSVVLTLTA</sequence>
<dbReference type="RefSeq" id="WP_089225719.1">
    <property type="nucleotide sequence ID" value="NZ_FZOF01000011.1"/>
</dbReference>
<keyword evidence="1" id="KW-1133">Transmembrane helix</keyword>
<feature type="transmembrane region" description="Helical" evidence="1">
    <location>
        <begin position="31"/>
        <end position="49"/>
    </location>
</feature>
<dbReference type="Pfam" id="PF24838">
    <property type="entry name" value="8xMP"/>
    <property type="match status" value="1"/>
</dbReference>
<dbReference type="EMBL" id="FZOF01000011">
    <property type="protein sequence ID" value="SNS96572.1"/>
    <property type="molecule type" value="Genomic_DNA"/>
</dbReference>